<reference evidence="3" key="2">
    <citation type="submission" date="2020-05" db="UniProtKB">
        <authorList>
            <consortium name="EnsemblMetazoa"/>
        </authorList>
    </citation>
    <scope>IDENTIFICATION</scope>
    <source>
        <strain evidence="3">WRAIR2</strain>
    </source>
</reference>
<organism evidence="3 4">
    <name type="scientific">Anopheles dirus</name>
    <dbReference type="NCBI Taxonomy" id="7168"/>
    <lineage>
        <taxon>Eukaryota</taxon>
        <taxon>Metazoa</taxon>
        <taxon>Ecdysozoa</taxon>
        <taxon>Arthropoda</taxon>
        <taxon>Hexapoda</taxon>
        <taxon>Insecta</taxon>
        <taxon>Pterygota</taxon>
        <taxon>Neoptera</taxon>
        <taxon>Endopterygota</taxon>
        <taxon>Diptera</taxon>
        <taxon>Nematocera</taxon>
        <taxon>Culicoidea</taxon>
        <taxon>Culicidae</taxon>
        <taxon>Anophelinae</taxon>
        <taxon>Anopheles</taxon>
    </lineage>
</organism>
<dbReference type="VEuPathDB" id="VectorBase:ADIR005478"/>
<proteinExistence type="predicted"/>
<name>A0A182NCW4_9DIPT</name>
<evidence type="ECO:0000313" key="4">
    <source>
        <dbReference type="Proteomes" id="UP000075884"/>
    </source>
</evidence>
<dbReference type="AlphaFoldDB" id="A0A182NCW4"/>
<evidence type="ECO:0000256" key="2">
    <source>
        <dbReference type="SAM" id="SignalP"/>
    </source>
</evidence>
<dbReference type="STRING" id="7168.A0A182NCW4"/>
<dbReference type="EnsemblMetazoa" id="ADIR005478-RA">
    <property type="protein sequence ID" value="ADIR005478-PA"/>
    <property type="gene ID" value="ADIR005478"/>
</dbReference>
<feature type="region of interest" description="Disordered" evidence="1">
    <location>
        <begin position="116"/>
        <end position="160"/>
    </location>
</feature>
<dbReference type="Proteomes" id="UP000075884">
    <property type="component" value="Unassembled WGS sequence"/>
</dbReference>
<reference evidence="4" key="1">
    <citation type="submission" date="2013-03" db="EMBL/GenBank/DDBJ databases">
        <title>The Genome Sequence of Anopheles dirus WRAIR2.</title>
        <authorList>
            <consortium name="The Broad Institute Genomics Platform"/>
            <person name="Neafsey D.E."/>
            <person name="Walton C."/>
            <person name="Walker B."/>
            <person name="Young S.K."/>
            <person name="Zeng Q."/>
            <person name="Gargeya S."/>
            <person name="Fitzgerald M."/>
            <person name="Haas B."/>
            <person name="Abouelleil A."/>
            <person name="Allen A.W."/>
            <person name="Alvarado L."/>
            <person name="Arachchi H.M."/>
            <person name="Berlin A.M."/>
            <person name="Chapman S.B."/>
            <person name="Gainer-Dewar J."/>
            <person name="Goldberg J."/>
            <person name="Griggs A."/>
            <person name="Gujja S."/>
            <person name="Hansen M."/>
            <person name="Howarth C."/>
            <person name="Imamovic A."/>
            <person name="Ireland A."/>
            <person name="Larimer J."/>
            <person name="McCowan C."/>
            <person name="Murphy C."/>
            <person name="Pearson M."/>
            <person name="Poon T.W."/>
            <person name="Priest M."/>
            <person name="Roberts A."/>
            <person name="Saif S."/>
            <person name="Shea T."/>
            <person name="Sisk P."/>
            <person name="Sykes S."/>
            <person name="Wortman J."/>
            <person name="Nusbaum C."/>
            <person name="Birren B."/>
        </authorList>
    </citation>
    <scope>NUCLEOTIDE SEQUENCE [LARGE SCALE GENOMIC DNA]</scope>
    <source>
        <strain evidence="4">WRAIR2</strain>
    </source>
</reference>
<protein>
    <recommendedName>
        <fullName evidence="5">Secreted protein</fullName>
    </recommendedName>
</protein>
<evidence type="ECO:0000313" key="3">
    <source>
        <dbReference type="EnsemblMetazoa" id="ADIR005478-PA"/>
    </source>
</evidence>
<evidence type="ECO:0008006" key="5">
    <source>
        <dbReference type="Google" id="ProtNLM"/>
    </source>
</evidence>
<feature type="compositionally biased region" description="Basic and acidic residues" evidence="1">
    <location>
        <begin position="148"/>
        <end position="160"/>
    </location>
</feature>
<feature type="signal peptide" evidence="2">
    <location>
        <begin position="1"/>
        <end position="26"/>
    </location>
</feature>
<accession>A0A182NCW4</accession>
<keyword evidence="2" id="KW-0732">Signal</keyword>
<keyword evidence="4" id="KW-1185">Reference proteome</keyword>
<evidence type="ECO:0000256" key="1">
    <source>
        <dbReference type="SAM" id="MobiDB-lite"/>
    </source>
</evidence>
<sequence length="209" mass="23063">MERTRTRWATFALLLVALAAVGSVTCFDQSDFGDEVIRLAGGLGEDLADWPTEMHEPVASPGDANPFLWMLHSLNPHHHYRVPEAVGGPYPGPERETATIAAQDRESLESDAETFIDELGPNPDDSRPSTVHRPGLTPPYRPPATASRHPDVETLDDGSRRPPFDTSSLFHHHFNSFFNTPLETGFFGAAGLPGFGFFDTQANRPWWKG</sequence>
<feature type="chain" id="PRO_5008129780" description="Secreted protein" evidence="2">
    <location>
        <begin position="27"/>
        <end position="209"/>
    </location>
</feature>